<dbReference type="AlphaFoldDB" id="A0AA38C2F3"/>
<feature type="region of interest" description="Disordered" evidence="1">
    <location>
        <begin position="1"/>
        <end position="61"/>
    </location>
</feature>
<protein>
    <submittedName>
        <fullName evidence="2">Uncharacterized protein</fullName>
    </submittedName>
</protein>
<feature type="non-terminal residue" evidence="2">
    <location>
        <position position="1"/>
    </location>
</feature>
<feature type="non-terminal residue" evidence="2">
    <location>
        <position position="119"/>
    </location>
</feature>
<reference evidence="2 3" key="1">
    <citation type="journal article" date="2021" name="Nat. Plants">
        <title>The Taxus genome provides insights into paclitaxel biosynthesis.</title>
        <authorList>
            <person name="Xiong X."/>
            <person name="Gou J."/>
            <person name="Liao Q."/>
            <person name="Li Y."/>
            <person name="Zhou Q."/>
            <person name="Bi G."/>
            <person name="Li C."/>
            <person name="Du R."/>
            <person name="Wang X."/>
            <person name="Sun T."/>
            <person name="Guo L."/>
            <person name="Liang H."/>
            <person name="Lu P."/>
            <person name="Wu Y."/>
            <person name="Zhang Z."/>
            <person name="Ro D.K."/>
            <person name="Shang Y."/>
            <person name="Huang S."/>
            <person name="Yan J."/>
        </authorList>
    </citation>
    <scope>NUCLEOTIDE SEQUENCE [LARGE SCALE GENOMIC DNA]</scope>
    <source>
        <strain evidence="2">Ta-2019</strain>
    </source>
</reference>
<sequence>DSLIQKKGSSASGKNVIPTPPGSGIGLRKITSYFEKPSQETRPSPAGPSQSRDNDYIQNETHNENEFIFYLSDVVNGNNNEMPPLEDIPLNDVEFDIVPPTQLNEDDTTSHVSAQVNVE</sequence>
<evidence type="ECO:0000313" key="3">
    <source>
        <dbReference type="Proteomes" id="UP000824469"/>
    </source>
</evidence>
<feature type="region of interest" description="Disordered" evidence="1">
    <location>
        <begin position="100"/>
        <end position="119"/>
    </location>
</feature>
<comment type="caution">
    <text evidence="2">The sequence shown here is derived from an EMBL/GenBank/DDBJ whole genome shotgun (WGS) entry which is preliminary data.</text>
</comment>
<evidence type="ECO:0000313" key="2">
    <source>
        <dbReference type="EMBL" id="KAH9291736.1"/>
    </source>
</evidence>
<dbReference type="Proteomes" id="UP000824469">
    <property type="component" value="Unassembled WGS sequence"/>
</dbReference>
<feature type="compositionally biased region" description="Polar residues" evidence="1">
    <location>
        <begin position="47"/>
        <end position="60"/>
    </location>
</feature>
<gene>
    <name evidence="2" type="ORF">KI387_043079</name>
</gene>
<name>A0AA38C2F3_TAXCH</name>
<proteinExistence type="predicted"/>
<accession>A0AA38C2F3</accession>
<feature type="compositionally biased region" description="Polar residues" evidence="1">
    <location>
        <begin position="110"/>
        <end position="119"/>
    </location>
</feature>
<evidence type="ECO:0000256" key="1">
    <source>
        <dbReference type="SAM" id="MobiDB-lite"/>
    </source>
</evidence>
<keyword evidence="3" id="KW-1185">Reference proteome</keyword>
<organism evidence="2 3">
    <name type="scientific">Taxus chinensis</name>
    <name type="common">Chinese yew</name>
    <name type="synonym">Taxus wallichiana var. chinensis</name>
    <dbReference type="NCBI Taxonomy" id="29808"/>
    <lineage>
        <taxon>Eukaryota</taxon>
        <taxon>Viridiplantae</taxon>
        <taxon>Streptophyta</taxon>
        <taxon>Embryophyta</taxon>
        <taxon>Tracheophyta</taxon>
        <taxon>Spermatophyta</taxon>
        <taxon>Pinopsida</taxon>
        <taxon>Pinidae</taxon>
        <taxon>Conifers II</taxon>
        <taxon>Cupressales</taxon>
        <taxon>Taxaceae</taxon>
        <taxon>Taxus</taxon>
    </lineage>
</organism>
<dbReference type="EMBL" id="JAHRHJ020003432">
    <property type="protein sequence ID" value="KAH9291736.1"/>
    <property type="molecule type" value="Genomic_DNA"/>
</dbReference>